<feature type="transmembrane region" description="Helical" evidence="4">
    <location>
        <begin position="6"/>
        <end position="25"/>
    </location>
</feature>
<keyword evidence="2 4" id="KW-1133">Transmembrane helix</keyword>
<keyword evidence="6" id="KW-1185">Reference proteome</keyword>
<keyword evidence="4" id="KW-0813">Transport</keyword>
<dbReference type="AlphaFoldDB" id="A0A2T7NRB5"/>
<evidence type="ECO:0000256" key="4">
    <source>
        <dbReference type="RuleBase" id="RU367022"/>
    </source>
</evidence>
<dbReference type="Proteomes" id="UP000245119">
    <property type="component" value="Linkage Group LG10"/>
</dbReference>
<keyword evidence="1 4" id="KW-0812">Transmembrane</keyword>
<keyword evidence="4" id="KW-0187">Copper transport</keyword>
<organism evidence="5 6">
    <name type="scientific">Pomacea canaliculata</name>
    <name type="common">Golden apple snail</name>
    <dbReference type="NCBI Taxonomy" id="400727"/>
    <lineage>
        <taxon>Eukaryota</taxon>
        <taxon>Metazoa</taxon>
        <taxon>Spiralia</taxon>
        <taxon>Lophotrochozoa</taxon>
        <taxon>Mollusca</taxon>
        <taxon>Gastropoda</taxon>
        <taxon>Caenogastropoda</taxon>
        <taxon>Architaenioglossa</taxon>
        <taxon>Ampullarioidea</taxon>
        <taxon>Ampullariidae</taxon>
        <taxon>Pomacea</taxon>
    </lineage>
</organism>
<dbReference type="EMBL" id="PZQS01000010">
    <property type="protein sequence ID" value="PVD23719.1"/>
    <property type="molecule type" value="Genomic_DNA"/>
</dbReference>
<evidence type="ECO:0000256" key="3">
    <source>
        <dbReference type="ARBA" id="ARBA00023136"/>
    </source>
</evidence>
<protein>
    <recommendedName>
        <fullName evidence="4">Copper transport protein</fullName>
    </recommendedName>
</protein>
<comment type="caution">
    <text evidence="5">The sequence shown here is derived from an EMBL/GenBank/DDBJ whole genome shotgun (WGS) entry which is preliminary data.</text>
</comment>
<evidence type="ECO:0000256" key="1">
    <source>
        <dbReference type="ARBA" id="ARBA00022692"/>
    </source>
</evidence>
<dbReference type="GO" id="GO:0016020">
    <property type="term" value="C:membrane"/>
    <property type="evidence" value="ECO:0007669"/>
    <property type="project" value="UniProtKB-SubCell"/>
</dbReference>
<keyword evidence="3 4" id="KW-0472">Membrane</keyword>
<accession>A0A2T7NRB5</accession>
<evidence type="ECO:0000256" key="2">
    <source>
        <dbReference type="ARBA" id="ARBA00022989"/>
    </source>
</evidence>
<dbReference type="GO" id="GO:0005375">
    <property type="term" value="F:copper ion transmembrane transporter activity"/>
    <property type="evidence" value="ECO:0007669"/>
    <property type="project" value="UniProtKB-UniRule"/>
</dbReference>
<dbReference type="OrthoDB" id="161814at2759"/>
<sequence>MEPEAFLSALALVVLGIAYQGLKCLRHRLGRKCPNVNCRRYFLNTAHLIQTLLYLVQFIGGYVLMLAVMTYNVWLLVGGVVGLGLGYFFFGWLEEDLIRPALLVVPKNKCGLVDTLDCGFQGKGQELQPLSKADGGGAAGDGSIACQCNETLITRM</sequence>
<feature type="transmembrane region" description="Helical" evidence="4">
    <location>
        <begin position="46"/>
        <end position="67"/>
    </location>
</feature>
<evidence type="ECO:0000313" key="5">
    <source>
        <dbReference type="EMBL" id="PVD23719.1"/>
    </source>
</evidence>
<reference evidence="5 6" key="1">
    <citation type="submission" date="2018-04" db="EMBL/GenBank/DDBJ databases">
        <title>The genome of golden apple snail Pomacea canaliculata provides insight into stress tolerance and invasive adaptation.</title>
        <authorList>
            <person name="Liu C."/>
            <person name="Liu B."/>
            <person name="Ren Y."/>
            <person name="Zhang Y."/>
            <person name="Wang H."/>
            <person name="Li S."/>
            <person name="Jiang F."/>
            <person name="Yin L."/>
            <person name="Zhang G."/>
            <person name="Qian W."/>
            <person name="Fan W."/>
        </authorList>
    </citation>
    <scope>NUCLEOTIDE SEQUENCE [LARGE SCALE GENOMIC DNA]</scope>
    <source>
        <strain evidence="5">SZHN2017</strain>
        <tissue evidence="5">Muscle</tissue>
    </source>
</reference>
<keyword evidence="4" id="KW-0186">Copper</keyword>
<comment type="subcellular location">
    <subcellularLocation>
        <location evidence="4">Membrane</location>
        <topology evidence="4">Multi-pass membrane protein</topology>
    </subcellularLocation>
</comment>
<dbReference type="Pfam" id="PF04145">
    <property type="entry name" value="Ctr"/>
    <property type="match status" value="1"/>
</dbReference>
<name>A0A2T7NRB5_POMCA</name>
<dbReference type="PANTHER" id="PTHR12483:SF115">
    <property type="entry name" value="COPPER TRANSPORT PROTEIN"/>
    <property type="match status" value="1"/>
</dbReference>
<keyword evidence="4" id="KW-0406">Ion transport</keyword>
<comment type="similarity">
    <text evidence="4">Belongs to the copper transporter (Ctr) (TC 1.A.56) family. SLC31A subfamily.</text>
</comment>
<dbReference type="PANTHER" id="PTHR12483">
    <property type="entry name" value="SOLUTE CARRIER FAMILY 31 COPPER TRANSPORTERS"/>
    <property type="match status" value="1"/>
</dbReference>
<proteinExistence type="inferred from homology"/>
<gene>
    <name evidence="5" type="ORF">C0Q70_16992</name>
</gene>
<dbReference type="InterPro" id="IPR007274">
    <property type="entry name" value="Cop_transporter"/>
</dbReference>
<feature type="transmembrane region" description="Helical" evidence="4">
    <location>
        <begin position="73"/>
        <end position="93"/>
    </location>
</feature>
<evidence type="ECO:0000313" key="6">
    <source>
        <dbReference type="Proteomes" id="UP000245119"/>
    </source>
</evidence>